<dbReference type="AlphaFoldDB" id="A0A6J6MW50"/>
<organism evidence="1">
    <name type="scientific">freshwater metagenome</name>
    <dbReference type="NCBI Taxonomy" id="449393"/>
    <lineage>
        <taxon>unclassified sequences</taxon>
        <taxon>metagenomes</taxon>
        <taxon>ecological metagenomes</taxon>
    </lineage>
</organism>
<accession>A0A6J6MW50</accession>
<dbReference type="EMBL" id="CAEZXK010000001">
    <property type="protein sequence ID" value="CAB4678591.1"/>
    <property type="molecule type" value="Genomic_DNA"/>
</dbReference>
<reference evidence="1" key="1">
    <citation type="submission" date="2020-05" db="EMBL/GenBank/DDBJ databases">
        <authorList>
            <person name="Chiriac C."/>
            <person name="Salcher M."/>
            <person name="Ghai R."/>
            <person name="Kavagutti S V."/>
        </authorList>
    </citation>
    <scope>NUCLEOTIDE SEQUENCE</scope>
</reference>
<gene>
    <name evidence="1" type="ORF">UFOPK2370_00092</name>
</gene>
<evidence type="ECO:0000313" key="1">
    <source>
        <dbReference type="EMBL" id="CAB4678591.1"/>
    </source>
</evidence>
<proteinExistence type="predicted"/>
<protein>
    <submittedName>
        <fullName evidence="1">Unannotated protein</fullName>
    </submittedName>
</protein>
<sequence length="71" mass="7379">MRAKVGVAVALGEAEASGFAESELELLIGVAVPEMLKPAMIRVRVATPEAAPMATCFKYANLALPSDTTDS</sequence>
<name>A0A6J6MW50_9ZZZZ</name>